<evidence type="ECO:0000259" key="1">
    <source>
        <dbReference type="PROSITE" id="PS50234"/>
    </source>
</evidence>
<evidence type="ECO:0000313" key="2">
    <source>
        <dbReference type="EMBL" id="WOH03963.1"/>
    </source>
</evidence>
<dbReference type="PANTHER" id="PTHR46503:SF9">
    <property type="entry name" value="INTER ALPHA-TRYPSIN INHIBITOR, HEAVY CHAIN-LIKE PROTEIN"/>
    <property type="match status" value="1"/>
</dbReference>
<dbReference type="SUPFAM" id="SSF53300">
    <property type="entry name" value="vWA-like"/>
    <property type="match status" value="1"/>
</dbReference>
<dbReference type="AlphaFoldDB" id="A0AAF0X9J7"/>
<protein>
    <recommendedName>
        <fullName evidence="1">VWFA domain-containing protein</fullName>
    </recommendedName>
</protein>
<keyword evidence="3" id="KW-1185">Reference proteome</keyword>
<dbReference type="SMART" id="SM00327">
    <property type="entry name" value="VWA"/>
    <property type="match status" value="1"/>
</dbReference>
<feature type="domain" description="VWFA" evidence="1">
    <location>
        <begin position="327"/>
        <end position="504"/>
    </location>
</feature>
<dbReference type="EMBL" id="CP093348">
    <property type="protein sequence ID" value="WOH03963.1"/>
    <property type="molecule type" value="Genomic_DNA"/>
</dbReference>
<proteinExistence type="predicted"/>
<dbReference type="KEGG" id="dcr:108225246"/>
<evidence type="ECO:0000313" key="3">
    <source>
        <dbReference type="Proteomes" id="UP000077755"/>
    </source>
</evidence>
<accession>A0AAF0X9J7</accession>
<dbReference type="Gene3D" id="3.40.50.410">
    <property type="entry name" value="von Willebrand factor, type A domain"/>
    <property type="match status" value="1"/>
</dbReference>
<dbReference type="Pfam" id="PF13768">
    <property type="entry name" value="VWA_3"/>
    <property type="match status" value="1"/>
</dbReference>
<reference evidence="2" key="1">
    <citation type="journal article" date="2016" name="Nat. Genet.">
        <title>A high-quality carrot genome assembly provides new insights into carotenoid accumulation and asterid genome evolution.</title>
        <authorList>
            <person name="Iorizzo M."/>
            <person name="Ellison S."/>
            <person name="Senalik D."/>
            <person name="Zeng P."/>
            <person name="Satapoomin P."/>
            <person name="Huang J."/>
            <person name="Bowman M."/>
            <person name="Iovene M."/>
            <person name="Sanseverino W."/>
            <person name="Cavagnaro P."/>
            <person name="Yildiz M."/>
            <person name="Macko-Podgorni A."/>
            <person name="Moranska E."/>
            <person name="Grzebelus E."/>
            <person name="Grzebelus D."/>
            <person name="Ashrafi H."/>
            <person name="Zheng Z."/>
            <person name="Cheng S."/>
            <person name="Spooner D."/>
            <person name="Van Deynze A."/>
            <person name="Simon P."/>
        </authorList>
    </citation>
    <scope>NUCLEOTIDE SEQUENCE</scope>
    <source>
        <tissue evidence="2">Leaf</tissue>
    </source>
</reference>
<dbReference type="Proteomes" id="UP000077755">
    <property type="component" value="Chromosome 6"/>
</dbReference>
<dbReference type="InterPro" id="IPR002035">
    <property type="entry name" value="VWF_A"/>
</dbReference>
<dbReference type="InterPro" id="IPR036465">
    <property type="entry name" value="vWFA_dom_sf"/>
</dbReference>
<name>A0AAF0X9J7_DAUCS</name>
<reference evidence="2" key="2">
    <citation type="submission" date="2022-03" db="EMBL/GenBank/DDBJ databases">
        <title>Draft title - Genomic analysis of global carrot germplasm unveils the trajectory of domestication and the origin of high carotenoid orange carrot.</title>
        <authorList>
            <person name="Iorizzo M."/>
            <person name="Ellison S."/>
            <person name="Senalik D."/>
            <person name="Macko-Podgorni A."/>
            <person name="Grzebelus D."/>
            <person name="Bostan H."/>
            <person name="Rolling W."/>
            <person name="Curaba J."/>
            <person name="Simon P."/>
        </authorList>
    </citation>
    <scope>NUCLEOTIDE SEQUENCE</scope>
    <source>
        <tissue evidence="2">Leaf</tissue>
    </source>
</reference>
<sequence length="748" mass="82718">MADQLSSSVALGLKLSRRVYYGKETVLSSAPKASMSMDRSVEACLPKAPMVYAEILKPAMVDNPDIPSYQPHVYGVCEPPALIPLHMHGIDMEVDCYLDTAFVTLSGTWRLHCVIANKTCDCRVAIPMGEEGSVLGVEVSTSRRSFYTQLITTREMYDTENMDIAKDSCLLKHQIYTLKVPEVDGGSSLHVKVRWSQKLVYEDGQFCLCIPFSFPTYVTPVESNTTKSEKILVNLKAGIPAPVQCRSTSHSLKELQHGDQELVFSYDAEVMSFSNCDFLFSYSVCSDDISGSLLLQAPSPHDFDQREMFCFTLFPGSDGLKQVFRKVMIIVVDTSASMHGGPIESVKTAVLEAISDLEPMDTFNIIAFNESSVLFSPSMEQATHEIIEKAAEWISTNLIPNGGTNIMIPLNQAVEMATKTGDTVPSIILITDGAVVNERDICNDVKKRLLDEGLTCPHMSTFGIGSYCNHYFLNMLSQIGRGYHDAAYDIDSIIFKLKRLIHKASSLILTNIKIDALEKIDKLELCPFRIPDLSTSSPVIVSGRYSGYFPESVQVSGILADSSTFVIDVKAHKAIDIPLDRVLARRQINTLTCLAWLSESTELEEKVTKISIQTGMPSEYASMILVQTDQEKQSSSPVLVKEIMGLNGRKVICLQTTGFGFGNLTATYKSLPPGSEEIKLHESKLMKVASNIQERLVDRCCCKCFIQACSQVNERCTIIFTQLCTALACFQCLSCCCEICDTCEQYCG</sequence>
<organism evidence="2 3">
    <name type="scientific">Daucus carota subsp. sativus</name>
    <name type="common">Carrot</name>
    <dbReference type="NCBI Taxonomy" id="79200"/>
    <lineage>
        <taxon>Eukaryota</taxon>
        <taxon>Viridiplantae</taxon>
        <taxon>Streptophyta</taxon>
        <taxon>Embryophyta</taxon>
        <taxon>Tracheophyta</taxon>
        <taxon>Spermatophyta</taxon>
        <taxon>Magnoliopsida</taxon>
        <taxon>eudicotyledons</taxon>
        <taxon>Gunneridae</taxon>
        <taxon>Pentapetalae</taxon>
        <taxon>asterids</taxon>
        <taxon>campanulids</taxon>
        <taxon>Apiales</taxon>
        <taxon>Apiaceae</taxon>
        <taxon>Apioideae</taxon>
        <taxon>Scandiceae</taxon>
        <taxon>Daucinae</taxon>
        <taxon>Daucus</taxon>
        <taxon>Daucus sect. Daucus</taxon>
    </lineage>
</organism>
<dbReference type="PANTHER" id="PTHR46503">
    <property type="entry name" value="INTER-ALPHA-TRYPSIN INHIBITOR HEAVY CHAIN-LIKE PROTEIN"/>
    <property type="match status" value="1"/>
</dbReference>
<dbReference type="PROSITE" id="PS50234">
    <property type="entry name" value="VWFA"/>
    <property type="match status" value="1"/>
</dbReference>
<gene>
    <name evidence="2" type="ORF">DCAR_0623368</name>
</gene>